<protein>
    <recommendedName>
        <fullName evidence="11">4-hydroxybenzoate polyprenyltransferase</fullName>
        <ecNumber evidence="11">2.5.1.39</ecNumber>
    </recommendedName>
</protein>
<evidence type="ECO:0000256" key="4">
    <source>
        <dbReference type="ARBA" id="ARBA00022475"/>
    </source>
</evidence>
<comment type="similarity">
    <text evidence="3">Belongs to the UbiA prenyltransferase family.</text>
</comment>
<evidence type="ECO:0000256" key="6">
    <source>
        <dbReference type="ARBA" id="ARBA00022679"/>
    </source>
</evidence>
<proteinExistence type="inferred from homology"/>
<feature type="transmembrane region" description="Helical" evidence="12">
    <location>
        <begin position="89"/>
        <end position="111"/>
    </location>
</feature>
<dbReference type="Pfam" id="PF01040">
    <property type="entry name" value="UbiA"/>
    <property type="match status" value="1"/>
</dbReference>
<keyword evidence="5" id="KW-0997">Cell inner membrane</keyword>
<sequence length="289" mass="31809">MTAVSTPVAKFGAVCRMVKIEHSVFALPFAYLGQFIAAGGFPSIKPFLLLTVAMVAIRSVAMAFNRVIDLPFDAKNPRTQQRPLVTGEISPVQTWVFIAVMALIFVIACFFINELSFQLAPVALFVAVFYSLLKRFTWLCHFWLGAVLALSPLAGWISIDPQFTVAAVLFAWGILFWVAGFDIIYSCQDADYDRSVGLNSVPAHFGLESALVISSFCHVVTSIMFLMGGWAAGLGWPYFAVWAVVSGVLYWEHTIISADDMSRVNMAFFTMNGFISVMLFIGALAGIFF</sequence>
<evidence type="ECO:0000256" key="2">
    <source>
        <dbReference type="ARBA" id="ARBA00004141"/>
    </source>
</evidence>
<evidence type="ECO:0000313" key="14">
    <source>
        <dbReference type="Proteomes" id="UP000091979"/>
    </source>
</evidence>
<dbReference type="AlphaFoldDB" id="A0A1B7X9S4"/>
<gene>
    <name evidence="13" type="ORF">SP90_14020</name>
</gene>
<dbReference type="PANTHER" id="PTHR11048">
    <property type="entry name" value="PRENYLTRANSFERASES"/>
    <property type="match status" value="1"/>
</dbReference>
<evidence type="ECO:0000256" key="5">
    <source>
        <dbReference type="ARBA" id="ARBA00022519"/>
    </source>
</evidence>
<dbReference type="CDD" id="cd13959">
    <property type="entry name" value="PT_UbiA_COQ2"/>
    <property type="match status" value="1"/>
</dbReference>
<keyword evidence="9 12" id="KW-1133">Transmembrane helix</keyword>
<feature type="transmembrane region" description="Helical" evidence="12">
    <location>
        <begin position="264"/>
        <end position="288"/>
    </location>
</feature>
<dbReference type="InterPro" id="IPR039653">
    <property type="entry name" value="Prenyltransferase"/>
</dbReference>
<evidence type="ECO:0000256" key="9">
    <source>
        <dbReference type="ARBA" id="ARBA00022989"/>
    </source>
</evidence>
<dbReference type="FunFam" id="1.20.120.1780:FF:000001">
    <property type="entry name" value="4-hydroxybenzoate octaprenyltransferase"/>
    <property type="match status" value="1"/>
</dbReference>
<dbReference type="GO" id="GO:0008412">
    <property type="term" value="F:4-hydroxybenzoate polyprenyltransferase activity"/>
    <property type="evidence" value="ECO:0007669"/>
    <property type="project" value="UniProtKB-EC"/>
</dbReference>
<feature type="transmembrane region" description="Helical" evidence="12">
    <location>
        <begin position="47"/>
        <end position="68"/>
    </location>
</feature>
<dbReference type="OrthoDB" id="9782418at2"/>
<accession>A0A1B7X9S4</accession>
<feature type="transmembrane region" description="Helical" evidence="12">
    <location>
        <begin position="165"/>
        <end position="185"/>
    </location>
</feature>
<dbReference type="PATRIC" id="fig|1560234.3.peg.2081"/>
<keyword evidence="8 12" id="KW-0812">Transmembrane</keyword>
<dbReference type="InterPro" id="IPR006371">
    <property type="entry name" value="Polyprenyltransferase_UbiA-li"/>
</dbReference>
<feature type="transmembrane region" description="Helical" evidence="12">
    <location>
        <begin position="234"/>
        <end position="252"/>
    </location>
</feature>
<comment type="caution">
    <text evidence="13">The sequence shown here is derived from an EMBL/GenBank/DDBJ whole genome shotgun (WGS) entry which is preliminary data.</text>
</comment>
<dbReference type="EC" id="2.5.1.39" evidence="11"/>
<comment type="subcellular location">
    <subcellularLocation>
        <location evidence="2">Membrane</location>
        <topology evidence="2">Multi-pass membrane protein</topology>
    </subcellularLocation>
</comment>
<evidence type="ECO:0000256" key="3">
    <source>
        <dbReference type="ARBA" id="ARBA00005985"/>
    </source>
</evidence>
<dbReference type="InterPro" id="IPR044878">
    <property type="entry name" value="UbiA_sf"/>
</dbReference>
<organism evidence="13 14">
    <name type="scientific">Halodesulfovibrio spirochaetisodalis</name>
    <dbReference type="NCBI Taxonomy" id="1560234"/>
    <lineage>
        <taxon>Bacteria</taxon>
        <taxon>Pseudomonadati</taxon>
        <taxon>Thermodesulfobacteriota</taxon>
        <taxon>Desulfovibrionia</taxon>
        <taxon>Desulfovibrionales</taxon>
        <taxon>Desulfovibrionaceae</taxon>
        <taxon>Halodesulfovibrio</taxon>
    </lineage>
</organism>
<dbReference type="PANTHER" id="PTHR11048:SF28">
    <property type="entry name" value="4-HYDROXYBENZOATE POLYPRENYLTRANSFERASE, MITOCHONDRIAL"/>
    <property type="match status" value="1"/>
</dbReference>
<dbReference type="InterPro" id="IPR000537">
    <property type="entry name" value="UbiA_prenyltransferase"/>
</dbReference>
<dbReference type="FunFam" id="1.10.357.140:FF:000008">
    <property type="entry name" value="4-hydroxybenzoate octaprenyltransferase"/>
    <property type="match status" value="1"/>
</dbReference>
<evidence type="ECO:0000313" key="13">
    <source>
        <dbReference type="EMBL" id="OBQ46133.1"/>
    </source>
</evidence>
<keyword evidence="14" id="KW-1185">Reference proteome</keyword>
<dbReference type="NCBIfam" id="TIGR01475">
    <property type="entry name" value="ubiA_other"/>
    <property type="match status" value="1"/>
</dbReference>
<dbReference type="RefSeq" id="WP_066857574.1">
    <property type="nucleotide sequence ID" value="NZ_JXMS01000030.1"/>
</dbReference>
<evidence type="ECO:0000256" key="11">
    <source>
        <dbReference type="ARBA" id="ARBA00034524"/>
    </source>
</evidence>
<evidence type="ECO:0000256" key="1">
    <source>
        <dbReference type="ARBA" id="ARBA00001946"/>
    </source>
</evidence>
<evidence type="ECO:0000256" key="8">
    <source>
        <dbReference type="ARBA" id="ARBA00022692"/>
    </source>
</evidence>
<evidence type="ECO:0000256" key="12">
    <source>
        <dbReference type="SAM" id="Phobius"/>
    </source>
</evidence>
<keyword evidence="4" id="KW-1003">Cell membrane</keyword>
<name>A0A1B7X9S4_9BACT</name>
<dbReference type="GO" id="GO:0005886">
    <property type="term" value="C:plasma membrane"/>
    <property type="evidence" value="ECO:0007669"/>
    <property type="project" value="TreeGrafter"/>
</dbReference>
<dbReference type="GO" id="GO:0006744">
    <property type="term" value="P:ubiquinone biosynthetic process"/>
    <property type="evidence" value="ECO:0007669"/>
    <property type="project" value="UniProtKB-KW"/>
</dbReference>
<evidence type="ECO:0000256" key="10">
    <source>
        <dbReference type="ARBA" id="ARBA00023136"/>
    </source>
</evidence>
<reference evidence="13 14" key="1">
    <citation type="submission" date="2015-01" db="EMBL/GenBank/DDBJ databases">
        <title>Desulfovibrio sp. JC271 draft genome sequence.</title>
        <authorList>
            <person name="Shivani Y."/>
            <person name="Subhash Y."/>
            <person name="Sasikala C."/>
            <person name="Ramana C.V."/>
        </authorList>
    </citation>
    <scope>NUCLEOTIDE SEQUENCE [LARGE SCALE GENOMIC DNA]</scope>
    <source>
        <strain evidence="13 14">JC271</strain>
    </source>
</reference>
<dbReference type="Gene3D" id="1.10.357.140">
    <property type="entry name" value="UbiA prenyltransferase"/>
    <property type="match status" value="1"/>
</dbReference>
<dbReference type="EMBL" id="JXMS01000030">
    <property type="protein sequence ID" value="OBQ46133.1"/>
    <property type="molecule type" value="Genomic_DNA"/>
</dbReference>
<feature type="transmembrane region" description="Helical" evidence="12">
    <location>
        <begin position="24"/>
        <end position="41"/>
    </location>
</feature>
<feature type="transmembrane region" description="Helical" evidence="12">
    <location>
        <begin position="140"/>
        <end position="159"/>
    </location>
</feature>
<evidence type="ECO:0000256" key="7">
    <source>
        <dbReference type="ARBA" id="ARBA00022688"/>
    </source>
</evidence>
<feature type="transmembrane region" description="Helical" evidence="12">
    <location>
        <begin position="117"/>
        <end position="133"/>
    </location>
</feature>
<keyword evidence="10 12" id="KW-0472">Membrane</keyword>
<dbReference type="STRING" id="1560234.SP90_14020"/>
<keyword evidence="6 13" id="KW-0808">Transferase</keyword>
<dbReference type="Proteomes" id="UP000091979">
    <property type="component" value="Unassembled WGS sequence"/>
</dbReference>
<comment type="cofactor">
    <cofactor evidence="1">
        <name>Mg(2+)</name>
        <dbReference type="ChEBI" id="CHEBI:18420"/>
    </cofactor>
</comment>
<keyword evidence="7" id="KW-0831">Ubiquinone biosynthesis</keyword>
<dbReference type="Gene3D" id="1.20.120.1780">
    <property type="entry name" value="UbiA prenyltransferase"/>
    <property type="match status" value="1"/>
</dbReference>